<accession>A0A6J4JKH7</accession>
<feature type="compositionally biased region" description="Low complexity" evidence="1">
    <location>
        <begin position="19"/>
        <end position="28"/>
    </location>
</feature>
<feature type="compositionally biased region" description="Basic and acidic residues" evidence="1">
    <location>
        <begin position="51"/>
        <end position="100"/>
    </location>
</feature>
<gene>
    <name evidence="2" type="ORF">AVDCRST_MAG57-3797</name>
</gene>
<dbReference type="EMBL" id="CADCTI010000306">
    <property type="protein sequence ID" value="CAA9280586.1"/>
    <property type="molecule type" value="Genomic_DNA"/>
</dbReference>
<organism evidence="2">
    <name type="scientific">uncultured Blastococcus sp</name>
    <dbReference type="NCBI Taxonomy" id="217144"/>
    <lineage>
        <taxon>Bacteria</taxon>
        <taxon>Bacillati</taxon>
        <taxon>Actinomycetota</taxon>
        <taxon>Actinomycetes</taxon>
        <taxon>Geodermatophilales</taxon>
        <taxon>Geodermatophilaceae</taxon>
        <taxon>Blastococcus</taxon>
        <taxon>environmental samples</taxon>
    </lineage>
</organism>
<evidence type="ECO:0000256" key="1">
    <source>
        <dbReference type="SAM" id="MobiDB-lite"/>
    </source>
</evidence>
<reference evidence="2" key="1">
    <citation type="submission" date="2020-02" db="EMBL/GenBank/DDBJ databases">
        <authorList>
            <person name="Meier V. D."/>
        </authorList>
    </citation>
    <scope>NUCLEOTIDE SEQUENCE</scope>
    <source>
        <strain evidence="2">AVDCRST_MAG57</strain>
    </source>
</reference>
<evidence type="ECO:0000313" key="2">
    <source>
        <dbReference type="EMBL" id="CAA9280586.1"/>
    </source>
</evidence>
<sequence length="115" mass="12276">EASPAGSLRRAGRRRPRRGAAGADAAPGQRRRPGRGPQSRGAAPAGAVRGPRADRARLELRRRPAGPDHDLPGGDLRHLRDRGGRGRGGDDHRRARDRAPLRHRGGAPPPTRLGL</sequence>
<dbReference type="AlphaFoldDB" id="A0A6J4JKH7"/>
<protein>
    <submittedName>
        <fullName evidence="2">Uncharacterized protein</fullName>
    </submittedName>
</protein>
<feature type="region of interest" description="Disordered" evidence="1">
    <location>
        <begin position="1"/>
        <end position="115"/>
    </location>
</feature>
<feature type="non-terminal residue" evidence="2">
    <location>
        <position position="115"/>
    </location>
</feature>
<feature type="compositionally biased region" description="Low complexity" evidence="1">
    <location>
        <begin position="35"/>
        <end position="50"/>
    </location>
</feature>
<proteinExistence type="predicted"/>
<name>A0A6J4JKH7_9ACTN</name>
<feature type="non-terminal residue" evidence="2">
    <location>
        <position position="1"/>
    </location>
</feature>